<dbReference type="InterPro" id="IPR000182">
    <property type="entry name" value="GNAT_dom"/>
</dbReference>
<dbReference type="InterPro" id="IPR016181">
    <property type="entry name" value="Acyl_CoA_acyltransferase"/>
</dbReference>
<organism evidence="2 3">
    <name type="scientific">Rhodoferax saidenbachensis</name>
    <dbReference type="NCBI Taxonomy" id="1484693"/>
    <lineage>
        <taxon>Bacteria</taxon>
        <taxon>Pseudomonadati</taxon>
        <taxon>Pseudomonadota</taxon>
        <taxon>Betaproteobacteria</taxon>
        <taxon>Burkholderiales</taxon>
        <taxon>Comamonadaceae</taxon>
        <taxon>Rhodoferax</taxon>
    </lineage>
</organism>
<dbReference type="STRING" id="1484693.RS694_03000"/>
<dbReference type="eggNOG" id="COG1670">
    <property type="taxonomic scope" value="Bacteria"/>
</dbReference>
<proteinExistence type="predicted"/>
<sequence length="175" mass="20201">MTLPKQTLTGKSINLRAVTVGDAAFILKLRLDATLNTHLSATDPDVHKQVTWIEQHPWGQGQYYCIVEDKNANAVGTVRLYDFQGDSFCWGSWILLPEAPRKAAIESALLVYEFGFYQLGFLRSHFDVRKQNTRVIDFHQRLGAKIVRESALDYFFSYSREDYEAIKERYQSFLP</sequence>
<dbReference type="Proteomes" id="UP000186110">
    <property type="component" value="Chromosome"/>
</dbReference>
<evidence type="ECO:0000313" key="2">
    <source>
        <dbReference type="EMBL" id="APW41621.1"/>
    </source>
</evidence>
<dbReference type="AlphaFoldDB" id="A0A1P8K6R0"/>
<evidence type="ECO:0000259" key="1">
    <source>
        <dbReference type="PROSITE" id="PS51186"/>
    </source>
</evidence>
<protein>
    <recommendedName>
        <fullName evidence="1">N-acetyltransferase domain-containing protein</fullName>
    </recommendedName>
</protein>
<dbReference type="PROSITE" id="PS51186">
    <property type="entry name" value="GNAT"/>
    <property type="match status" value="1"/>
</dbReference>
<dbReference type="SUPFAM" id="SSF55729">
    <property type="entry name" value="Acyl-CoA N-acyltransferases (Nat)"/>
    <property type="match status" value="1"/>
</dbReference>
<accession>A0A1P8K6R0</accession>
<gene>
    <name evidence="2" type="ORF">RS694_03000</name>
</gene>
<dbReference type="KEGG" id="rsb:RS694_03000"/>
<reference evidence="2 3" key="1">
    <citation type="submission" date="2017-01" db="EMBL/GenBank/DDBJ databases">
        <authorList>
            <person name="Mah S.A."/>
            <person name="Swanson W.J."/>
            <person name="Moy G.W."/>
            <person name="Vacquier V.D."/>
        </authorList>
    </citation>
    <scope>NUCLEOTIDE SEQUENCE [LARGE SCALE GENOMIC DNA]</scope>
    <source>
        <strain evidence="2 3">DSM 22694</strain>
    </source>
</reference>
<dbReference type="EMBL" id="CP019239">
    <property type="protein sequence ID" value="APW41621.1"/>
    <property type="molecule type" value="Genomic_DNA"/>
</dbReference>
<dbReference type="GO" id="GO:0016747">
    <property type="term" value="F:acyltransferase activity, transferring groups other than amino-acyl groups"/>
    <property type="evidence" value="ECO:0007669"/>
    <property type="project" value="InterPro"/>
</dbReference>
<dbReference type="Gene3D" id="3.40.630.30">
    <property type="match status" value="1"/>
</dbReference>
<evidence type="ECO:0000313" key="3">
    <source>
        <dbReference type="Proteomes" id="UP000186110"/>
    </source>
</evidence>
<dbReference type="Pfam" id="PF13302">
    <property type="entry name" value="Acetyltransf_3"/>
    <property type="match status" value="1"/>
</dbReference>
<dbReference type="RefSeq" id="WP_029708061.1">
    <property type="nucleotide sequence ID" value="NZ_CP019239.1"/>
</dbReference>
<keyword evidence="3" id="KW-1185">Reference proteome</keyword>
<name>A0A1P8K6R0_9BURK</name>
<feature type="domain" description="N-acetyltransferase" evidence="1">
    <location>
        <begin position="13"/>
        <end position="170"/>
    </location>
</feature>